<protein>
    <submittedName>
        <fullName evidence="2">Uncharacterized protein</fullName>
    </submittedName>
</protein>
<dbReference type="HOGENOM" id="CLU_2849157_0_0_1"/>
<dbReference type="GeneID" id="69041091"/>
<dbReference type="InParanoid" id="C0NX83"/>
<evidence type="ECO:0000313" key="2">
    <source>
        <dbReference type="EMBL" id="EEH03949.1"/>
    </source>
</evidence>
<dbReference type="Proteomes" id="UP000001631">
    <property type="component" value="Unassembled WGS sequence"/>
</dbReference>
<accession>C0NX83</accession>
<gene>
    <name evidence="2" type="ORF">HCBG_08075</name>
</gene>
<name>C0NX83_AJECG</name>
<evidence type="ECO:0000313" key="3">
    <source>
        <dbReference type="Proteomes" id="UP000001631"/>
    </source>
</evidence>
<dbReference type="EMBL" id="GG663375">
    <property type="protein sequence ID" value="EEH03949.1"/>
    <property type="molecule type" value="Genomic_DNA"/>
</dbReference>
<dbReference type="AlphaFoldDB" id="C0NX83"/>
<evidence type="ECO:0000256" key="1">
    <source>
        <dbReference type="SAM" id="MobiDB-lite"/>
    </source>
</evidence>
<reference evidence="2" key="1">
    <citation type="submission" date="2009-02" db="EMBL/GenBank/DDBJ databases">
        <title>The Genome Sequence of Ajellomyces capsulatus strain G186AR.</title>
        <authorList>
            <consortium name="The Broad Institute Genome Sequencing Platform"/>
            <person name="Champion M."/>
            <person name="Cuomo C."/>
            <person name="Ma L.-J."/>
            <person name="Henn M.R."/>
            <person name="Sil A."/>
            <person name="Goldman B."/>
            <person name="Young S.K."/>
            <person name="Kodira C.D."/>
            <person name="Zeng Q."/>
            <person name="Koehrsen M."/>
            <person name="Alvarado L."/>
            <person name="Berlin A."/>
            <person name="Borenstein D."/>
            <person name="Chen Z."/>
            <person name="Engels R."/>
            <person name="Freedman E."/>
            <person name="Gellesch M."/>
            <person name="Goldberg J."/>
            <person name="Griggs A."/>
            <person name="Gujja S."/>
            <person name="Heiman D."/>
            <person name="Hepburn T."/>
            <person name="Howarth C."/>
            <person name="Jen D."/>
            <person name="Larson L."/>
            <person name="Lewis B."/>
            <person name="Mehta T."/>
            <person name="Park D."/>
            <person name="Pearson M."/>
            <person name="Roberts A."/>
            <person name="Saif S."/>
            <person name="Shea T."/>
            <person name="Shenoy N."/>
            <person name="Sisk P."/>
            <person name="Stolte C."/>
            <person name="Sykes S."/>
            <person name="Walk T."/>
            <person name="White J."/>
            <person name="Yandava C."/>
            <person name="Klein B."/>
            <person name="McEwen J.G."/>
            <person name="Puccia R."/>
            <person name="Goldman G.H."/>
            <person name="Felipe M.S."/>
            <person name="Nino-Vega G."/>
            <person name="San-Blas G."/>
            <person name="Taylor J."/>
            <person name="Mendoza L."/>
            <person name="Galagan J."/>
            <person name="Nusbaum C."/>
            <person name="Birren B."/>
        </authorList>
    </citation>
    <scope>NUCLEOTIDE SEQUENCE</scope>
    <source>
        <strain evidence="2">G186AR</strain>
    </source>
</reference>
<organism evidence="2 3">
    <name type="scientific">Ajellomyces capsulatus (strain G186AR / H82 / ATCC MYA-2454 / RMSCC 2432)</name>
    <name type="common">Darling's disease fungus</name>
    <name type="synonym">Histoplasma capsulatum</name>
    <dbReference type="NCBI Taxonomy" id="447093"/>
    <lineage>
        <taxon>Eukaryota</taxon>
        <taxon>Fungi</taxon>
        <taxon>Dikarya</taxon>
        <taxon>Ascomycota</taxon>
        <taxon>Pezizomycotina</taxon>
        <taxon>Eurotiomycetes</taxon>
        <taxon>Eurotiomycetidae</taxon>
        <taxon>Onygenales</taxon>
        <taxon>Ajellomycetaceae</taxon>
        <taxon>Histoplasma</taxon>
    </lineage>
</organism>
<keyword evidence="3" id="KW-1185">Reference proteome</keyword>
<dbReference type="RefSeq" id="XP_045284430.1">
    <property type="nucleotide sequence ID" value="XM_045435124.1"/>
</dbReference>
<feature type="compositionally biased region" description="Basic and acidic residues" evidence="1">
    <location>
        <begin position="23"/>
        <end position="51"/>
    </location>
</feature>
<feature type="region of interest" description="Disordered" evidence="1">
    <location>
        <begin position="1"/>
        <end position="65"/>
    </location>
</feature>
<sequence length="65" mass="7215">MVEKAEGERGWGVGVREGANDEQMARDIISEAMKNDKGREVARRPDEERLNKKGASGDCSKGPRR</sequence>
<proteinExistence type="predicted"/>